<keyword evidence="3" id="KW-1185">Reference proteome</keyword>
<organism evidence="2 3">
    <name type="scientific">Amblyomma americanum</name>
    <name type="common">Lone star tick</name>
    <dbReference type="NCBI Taxonomy" id="6943"/>
    <lineage>
        <taxon>Eukaryota</taxon>
        <taxon>Metazoa</taxon>
        <taxon>Ecdysozoa</taxon>
        <taxon>Arthropoda</taxon>
        <taxon>Chelicerata</taxon>
        <taxon>Arachnida</taxon>
        <taxon>Acari</taxon>
        <taxon>Parasitiformes</taxon>
        <taxon>Ixodida</taxon>
        <taxon>Ixodoidea</taxon>
        <taxon>Ixodidae</taxon>
        <taxon>Amblyomminae</taxon>
        <taxon>Amblyomma</taxon>
    </lineage>
</organism>
<evidence type="ECO:0000313" key="2">
    <source>
        <dbReference type="EMBL" id="KAK8759501.1"/>
    </source>
</evidence>
<evidence type="ECO:0000313" key="3">
    <source>
        <dbReference type="Proteomes" id="UP001321473"/>
    </source>
</evidence>
<protein>
    <recommendedName>
        <fullName evidence="4">Secreted protein</fullName>
    </recommendedName>
</protein>
<keyword evidence="1" id="KW-0732">Signal</keyword>
<reference evidence="2 3" key="1">
    <citation type="journal article" date="2023" name="Arcadia Sci">
        <title>De novo assembly of a long-read Amblyomma americanum tick genome.</title>
        <authorList>
            <person name="Chou S."/>
            <person name="Poskanzer K.E."/>
            <person name="Rollins M."/>
            <person name="Thuy-Boun P.S."/>
        </authorList>
    </citation>
    <scope>NUCLEOTIDE SEQUENCE [LARGE SCALE GENOMIC DNA]</scope>
    <source>
        <strain evidence="2">F_SG_1</strain>
        <tissue evidence="2">Salivary glands</tissue>
    </source>
</reference>
<feature type="non-terminal residue" evidence="2">
    <location>
        <position position="1299"/>
    </location>
</feature>
<proteinExistence type="predicted"/>
<evidence type="ECO:0000256" key="1">
    <source>
        <dbReference type="SAM" id="SignalP"/>
    </source>
</evidence>
<dbReference type="EMBL" id="JARKHS020032980">
    <property type="protein sequence ID" value="KAK8759501.1"/>
    <property type="molecule type" value="Genomic_DNA"/>
</dbReference>
<comment type="caution">
    <text evidence="2">The sequence shown here is derived from an EMBL/GenBank/DDBJ whole genome shotgun (WGS) entry which is preliminary data.</text>
</comment>
<feature type="signal peptide" evidence="1">
    <location>
        <begin position="1"/>
        <end position="25"/>
    </location>
</feature>
<name>A0AAQ4DAL1_AMBAM</name>
<accession>A0AAQ4DAL1</accession>
<feature type="chain" id="PRO_5042878203" description="Secreted protein" evidence="1">
    <location>
        <begin position="26"/>
        <end position="1299"/>
    </location>
</feature>
<dbReference type="Proteomes" id="UP001321473">
    <property type="component" value="Unassembled WGS sequence"/>
</dbReference>
<gene>
    <name evidence="2" type="ORF">V5799_002866</name>
</gene>
<sequence length="1299" mass="140041">MRLTNPFLFFVQAVFFVNVEPTSQGAYYDSPGNWTDHRVSGVISSSECIAKTKVIGLRNWTPLLPAHRTPPSTTSPVTAHKREASARFATSGHGGGVGTMRLTNPFLFFVQAVFFVNVEPTSQGAYYDSPGNWTDHRVSGVISSSECIAKTKVIGLRNWTPLLPAHRTPPSTTSPVTAHKREASARFATSGHGGGVGTMRLTNPFLFFVQAVFFVNVEPTSQGAYYDSPGNWTDHRVSGVISSSECIAKTKVIGLRNWTPLLPAHRTPPSTTSPVTAHKREASARFATSGHGGGVGTMRLTNPFLFFVQAVFFVNVEPTSQGAYYDSPGNWTDHRVSGVISSSECIAKTKVIGLRNWTPLLPAHRTPPSTTSPVTAHKREASARFATSGHGGGVGTMRLTNPFLFFVQAVFFVNVEPTSQGAYYDSPGNWTDHRVSGVISSSECIAKTKVIGLRNWTPLLPAHRTPPSTTSPVTAHKREASARFATSGHGGGVGTMRLTNPFLFFVQAVFFVNVEPTSQGAYYDSPGNWTDHRVSGVISSSECIAKTKVIGLRNWTPLLPAHRTPPSTTSPVTAHKREASARFATSGHGGGVGTMRLTNPFLFFVQAVFFVNVEPTSQGAYYDSPGNWTDHRVSGVISSSECIAKTKVIGLRNWTPLLPAHRTPPSTTSPVTAHKREASARFATSGHGGGVGTMRLTNPFLFFVQAVFFVNVEPTSQGAYYDSPGNWTDHRVSGVISSSECIAKTKVIGLRNWTPLLPAHRTPPSTTSPVTAHKREASARFATSGHGGGVGTMRLTNPFLFFVQAVFFVNVEPTSQGAYYDSPGNWTDHRVSGVISSSECIAKTKVIGLRNWTPLLPAHRTPPSTTSPVTAHKREASARFATSGHGGGVGTMRLTNPFLFFVQAVFFVNVEPTSQGAYYDSPGNWTDHRVSGVISSSECIAKTKVIGLRNWTPLLPAHRTPPSTTSPVTAHKREASARFATSGHGGGVGTMRLTNPFLFFVQAVFFVNVEPTSQGAYYDSPGNWTDHRVSGVISSSECIAKTKVIGLRNWTPLLPAHRTPPSTTSPVTAHKREASARFATSGHGGGVGTMRLTNPFLFFVQAVFFVNVEPTSQGAYYDSPGNWTDHRVSGVISSSECIAKTKVIGLRNWTPLLPAHRTPPSTTSPVTAHKREASARFATSGHGGGVGTMRLTNPFLFFVQAVFFVNVEPTSQGAYYDSPGNWTDHRVSGVISSSECIAKTKVIGLRNWTPLLPAHRTPPSTTSPVTAHKREASARFATSGHGGGVGTMRLTNPFLFFVQ</sequence>
<evidence type="ECO:0008006" key="4">
    <source>
        <dbReference type="Google" id="ProtNLM"/>
    </source>
</evidence>